<dbReference type="Pfam" id="PF04773">
    <property type="entry name" value="FecR"/>
    <property type="match status" value="1"/>
</dbReference>
<proteinExistence type="predicted"/>
<evidence type="ECO:0000313" key="2">
    <source>
        <dbReference type="EMBL" id="UOG58642.1"/>
    </source>
</evidence>
<evidence type="ECO:0000313" key="3">
    <source>
        <dbReference type="Proteomes" id="UP000829829"/>
    </source>
</evidence>
<reference evidence="2" key="1">
    <citation type="submission" date="2022-02" db="EMBL/GenBank/DDBJ databases">
        <title>The genetically variable rfb locus in Leptospira is a mobile cassette and a molecular signature of serovar identity.</title>
        <authorList>
            <person name="Nieves C."/>
            <person name="Vincent A.T."/>
            <person name="Zarantonelli L."/>
            <person name="Picardeau M."/>
            <person name="Veyrier F.J."/>
            <person name="Buschiazzo A."/>
        </authorList>
    </citation>
    <scope>NUCLEOTIDE SEQUENCE</scope>
    <source>
        <strain evidence="2">IP1512017</strain>
    </source>
</reference>
<gene>
    <name evidence="2" type="ORF">MAL03_18440</name>
</gene>
<dbReference type="InterPro" id="IPR006860">
    <property type="entry name" value="FecR"/>
</dbReference>
<dbReference type="PANTHER" id="PTHR38731:SF1">
    <property type="entry name" value="FECR PROTEIN DOMAIN-CONTAINING PROTEIN"/>
    <property type="match status" value="1"/>
</dbReference>
<dbReference type="AlphaFoldDB" id="A0AAE9GK23"/>
<dbReference type="PANTHER" id="PTHR38731">
    <property type="entry name" value="LIPL45-RELATED LIPOPROTEIN-RELATED"/>
    <property type="match status" value="1"/>
</dbReference>
<evidence type="ECO:0000259" key="1">
    <source>
        <dbReference type="Pfam" id="PF04773"/>
    </source>
</evidence>
<accession>A0AAE9GK23</accession>
<feature type="domain" description="FecR protein" evidence="1">
    <location>
        <begin position="57"/>
        <end position="143"/>
    </location>
</feature>
<sequence>MMRNFLFLAVFFLLLPQILFADEEVAIVLFVTGKVQYSQTGKTETLKKNVILTKNAKVETGEGKADLQLGANAVIRIAPFTKIEIAELFSDNSKNTAKLTLVSGKLFTNVQKSNKKEELEISSASYTAGVRGTQFVISEEKTKSPKNEDSDIPEGVFVNEGEVAVHPSSSGNDLNLQAGEQASWNGKELLVEPLKEFMKEKMKIIQNFKTIKSENYQMLKEQKLKNKELLENFPKS</sequence>
<dbReference type="EMBL" id="CP091958">
    <property type="protein sequence ID" value="UOG58642.1"/>
    <property type="molecule type" value="Genomic_DNA"/>
</dbReference>
<organism evidence="2 3">
    <name type="scientific">Leptospira noguchii</name>
    <dbReference type="NCBI Taxonomy" id="28182"/>
    <lineage>
        <taxon>Bacteria</taxon>
        <taxon>Pseudomonadati</taxon>
        <taxon>Spirochaetota</taxon>
        <taxon>Spirochaetia</taxon>
        <taxon>Leptospirales</taxon>
        <taxon>Leptospiraceae</taxon>
        <taxon>Leptospira</taxon>
    </lineage>
</organism>
<dbReference type="RefSeq" id="WP_243816135.1">
    <property type="nucleotide sequence ID" value="NZ_CP091958.1"/>
</dbReference>
<name>A0AAE9GK23_9LEPT</name>
<protein>
    <submittedName>
        <fullName evidence="2">FecR domain-containing protein</fullName>
    </submittedName>
</protein>
<dbReference type="Gene3D" id="2.60.120.1440">
    <property type="match status" value="1"/>
</dbReference>
<dbReference type="Proteomes" id="UP000829829">
    <property type="component" value="Chromosome 2"/>
</dbReference>